<feature type="compositionally biased region" description="Basic residues" evidence="4">
    <location>
        <begin position="8"/>
        <end position="25"/>
    </location>
</feature>
<dbReference type="PROSITE" id="PS00356">
    <property type="entry name" value="HTH_LACI_1"/>
    <property type="match status" value="1"/>
</dbReference>
<dbReference type="CDD" id="cd06267">
    <property type="entry name" value="PBP1_LacI_sugar_binding-like"/>
    <property type="match status" value="1"/>
</dbReference>
<evidence type="ECO:0000256" key="4">
    <source>
        <dbReference type="SAM" id="MobiDB-lite"/>
    </source>
</evidence>
<dbReference type="PRINTS" id="PR00036">
    <property type="entry name" value="HTHLACI"/>
</dbReference>
<name>A0A371NY11_9MICO</name>
<evidence type="ECO:0000259" key="5">
    <source>
        <dbReference type="PROSITE" id="PS50932"/>
    </source>
</evidence>
<evidence type="ECO:0000313" key="7">
    <source>
        <dbReference type="Proteomes" id="UP000262172"/>
    </source>
</evidence>
<dbReference type="AlphaFoldDB" id="A0A371NY11"/>
<dbReference type="Gene3D" id="1.10.260.40">
    <property type="entry name" value="lambda repressor-like DNA-binding domains"/>
    <property type="match status" value="1"/>
</dbReference>
<protein>
    <submittedName>
        <fullName evidence="6">LacI family transcriptional regulator</fullName>
    </submittedName>
</protein>
<evidence type="ECO:0000313" key="6">
    <source>
        <dbReference type="EMBL" id="REJ08368.1"/>
    </source>
</evidence>
<dbReference type="Gene3D" id="3.40.50.2300">
    <property type="match status" value="2"/>
</dbReference>
<organism evidence="6 7">
    <name type="scientific">Microbacterium bovistercoris</name>
    <dbReference type="NCBI Taxonomy" id="2293570"/>
    <lineage>
        <taxon>Bacteria</taxon>
        <taxon>Bacillati</taxon>
        <taxon>Actinomycetota</taxon>
        <taxon>Actinomycetes</taxon>
        <taxon>Micrococcales</taxon>
        <taxon>Microbacteriaceae</taxon>
        <taxon>Microbacterium</taxon>
    </lineage>
</organism>
<feature type="domain" description="HTH lacI-type" evidence="5">
    <location>
        <begin position="117"/>
        <end position="171"/>
    </location>
</feature>
<feature type="compositionally biased region" description="Basic and acidic residues" evidence="4">
    <location>
        <begin position="45"/>
        <end position="59"/>
    </location>
</feature>
<dbReference type="GO" id="GO:0003700">
    <property type="term" value="F:DNA-binding transcription factor activity"/>
    <property type="evidence" value="ECO:0007669"/>
    <property type="project" value="TreeGrafter"/>
</dbReference>
<dbReference type="InterPro" id="IPR000843">
    <property type="entry name" value="HTH_LacI"/>
</dbReference>
<dbReference type="InterPro" id="IPR028082">
    <property type="entry name" value="Peripla_BP_I"/>
</dbReference>
<reference evidence="6 7" key="1">
    <citation type="submission" date="2018-08" db="EMBL/GenBank/DDBJ databases">
        <title>Isolation, diversity and antifungal activity of Actinobacteria from cow dung.</title>
        <authorList>
            <person name="Ling L."/>
        </authorList>
    </citation>
    <scope>NUCLEOTIDE SEQUENCE [LARGE SCALE GENOMIC DNA]</scope>
    <source>
        <strain evidence="6 7">NEAU-LLE</strain>
    </source>
</reference>
<proteinExistence type="predicted"/>
<comment type="caution">
    <text evidence="6">The sequence shown here is derived from an EMBL/GenBank/DDBJ whole genome shotgun (WGS) entry which is preliminary data.</text>
</comment>
<dbReference type="SMART" id="SM00354">
    <property type="entry name" value="HTH_LACI"/>
    <property type="match status" value="1"/>
</dbReference>
<dbReference type="CDD" id="cd01392">
    <property type="entry name" value="HTH_LacI"/>
    <property type="match status" value="1"/>
</dbReference>
<dbReference type="SUPFAM" id="SSF53822">
    <property type="entry name" value="Periplasmic binding protein-like I"/>
    <property type="match status" value="1"/>
</dbReference>
<evidence type="ECO:0000256" key="2">
    <source>
        <dbReference type="ARBA" id="ARBA00023125"/>
    </source>
</evidence>
<evidence type="ECO:0000256" key="3">
    <source>
        <dbReference type="ARBA" id="ARBA00023163"/>
    </source>
</evidence>
<dbReference type="EMBL" id="QUAB01000011">
    <property type="protein sequence ID" value="REJ08368.1"/>
    <property type="molecule type" value="Genomic_DNA"/>
</dbReference>
<dbReference type="PANTHER" id="PTHR30146:SF109">
    <property type="entry name" value="HTH-TYPE TRANSCRIPTIONAL REGULATOR GALS"/>
    <property type="match status" value="1"/>
</dbReference>
<dbReference type="Proteomes" id="UP000262172">
    <property type="component" value="Unassembled WGS sequence"/>
</dbReference>
<sequence length="441" mass="48422">MHGVGPGRGRRRAEPRRPGGARRGIRAAARVARARDVRRGRRCPRARESAGGRCQDRRGPAVPRGPGAVGRRGDLPVRGWGSWRGRDDRPVRRFPHHDGRSMTMAGKRARTTPTRETTIMDIARAAGVSKATVSRVLNSVPTVNEEIAQRVRQVIDELGYTPSQTARSLSLGVSRTVGVLVPDLGNPMFHQVLHGFNRAAARDGYRVVVADAFEDAESEAELARDLRDRTDAVALFSPRMTRAELLELLPRVGPVAVFNRTTGLNAGSVLIDYHEGVMVLARHLISLGHRRIAFLVGPAYARANWERERGLQEIREQHPEVEIVDVPCGHSFEDGYISWPAIRETGATAVIAYNDVVALGLLGRLSEEGVAVPAELSVAGFDDIPFARYSSPSLTTMTSRLAEIGERIWTVLRAEMTDAPEREPIMFSPELAVRGSTKECP</sequence>
<keyword evidence="3" id="KW-0804">Transcription</keyword>
<dbReference type="PROSITE" id="PS50932">
    <property type="entry name" value="HTH_LACI_2"/>
    <property type="match status" value="1"/>
</dbReference>
<dbReference type="InterPro" id="IPR046335">
    <property type="entry name" value="LacI/GalR-like_sensor"/>
</dbReference>
<dbReference type="GO" id="GO:0000976">
    <property type="term" value="F:transcription cis-regulatory region binding"/>
    <property type="evidence" value="ECO:0007669"/>
    <property type="project" value="TreeGrafter"/>
</dbReference>
<dbReference type="InterPro" id="IPR010982">
    <property type="entry name" value="Lambda_DNA-bd_dom_sf"/>
</dbReference>
<accession>A0A371NY11</accession>
<feature type="compositionally biased region" description="Basic and acidic residues" evidence="4">
    <location>
        <begin position="84"/>
        <end position="100"/>
    </location>
</feature>
<keyword evidence="2" id="KW-0238">DNA-binding</keyword>
<gene>
    <name evidence="6" type="ORF">DY023_01130</name>
</gene>
<dbReference type="SUPFAM" id="SSF47413">
    <property type="entry name" value="lambda repressor-like DNA-binding domains"/>
    <property type="match status" value="1"/>
</dbReference>
<dbReference type="Pfam" id="PF13377">
    <property type="entry name" value="Peripla_BP_3"/>
    <property type="match status" value="1"/>
</dbReference>
<dbReference type="OrthoDB" id="3258243at2"/>
<feature type="region of interest" description="Disordered" evidence="4">
    <location>
        <begin position="1"/>
        <end position="113"/>
    </location>
</feature>
<dbReference type="Pfam" id="PF00356">
    <property type="entry name" value="LacI"/>
    <property type="match status" value="1"/>
</dbReference>
<keyword evidence="7" id="KW-1185">Reference proteome</keyword>
<evidence type="ECO:0000256" key="1">
    <source>
        <dbReference type="ARBA" id="ARBA00023015"/>
    </source>
</evidence>
<dbReference type="PANTHER" id="PTHR30146">
    <property type="entry name" value="LACI-RELATED TRANSCRIPTIONAL REPRESSOR"/>
    <property type="match status" value="1"/>
</dbReference>
<keyword evidence="1" id="KW-0805">Transcription regulation</keyword>